<evidence type="ECO:0000256" key="1">
    <source>
        <dbReference type="SAM" id="Phobius"/>
    </source>
</evidence>
<dbReference type="EMBL" id="CP060204">
    <property type="protein sequence ID" value="QNH54557.1"/>
    <property type="molecule type" value="Genomic_DNA"/>
</dbReference>
<evidence type="ECO:0000313" key="3">
    <source>
        <dbReference type="Proteomes" id="UP000515480"/>
    </source>
</evidence>
<proteinExistence type="predicted"/>
<evidence type="ECO:0008006" key="4">
    <source>
        <dbReference type="Google" id="ProtNLM"/>
    </source>
</evidence>
<keyword evidence="1" id="KW-0472">Membrane</keyword>
<dbReference type="AlphaFoldDB" id="A0A7G7VKB4"/>
<dbReference type="RefSeq" id="WP_185980521.1">
    <property type="nucleotide sequence ID" value="NZ_CP060204.1"/>
</dbReference>
<accession>A0A7G7VKB4</accession>
<keyword evidence="1" id="KW-0812">Transmembrane</keyword>
<protein>
    <recommendedName>
        <fullName evidence="4">Type 4 fimbrial biogenesis protein PilX N-terminal domain-containing protein</fullName>
    </recommendedName>
</protein>
<gene>
    <name evidence="2" type="ORF">H1B31_00840</name>
</gene>
<keyword evidence="1" id="KW-1133">Transmembrane helix</keyword>
<feature type="transmembrane region" description="Helical" evidence="1">
    <location>
        <begin position="12"/>
        <end position="32"/>
    </location>
</feature>
<dbReference type="KEGG" id="stim:H1B31_00840"/>
<name>A0A7G7VKB4_9FIRM</name>
<evidence type="ECO:0000313" key="2">
    <source>
        <dbReference type="EMBL" id="QNH54557.1"/>
    </source>
</evidence>
<keyword evidence="3" id="KW-1185">Reference proteome</keyword>
<dbReference type="Proteomes" id="UP000515480">
    <property type="component" value="Chromosome"/>
</dbReference>
<reference evidence="2 3" key="1">
    <citation type="submission" date="2020-07" db="EMBL/GenBank/DDBJ databases">
        <title>Complete genome and description of Selenomonas timonensis sp. nov., a new bacterium isolated from a gingivitis subject.</title>
        <authorList>
            <person name="Antezack A."/>
        </authorList>
    </citation>
    <scope>NUCLEOTIDE SEQUENCE [LARGE SCALE GENOMIC DNA]</scope>
    <source>
        <strain evidence="2 3">Marseille-Q3039</strain>
    </source>
</reference>
<sequence length="154" mass="17098">MANRDERGTVSAVGLAVLTVILLLGLAATAFMRGGADVTVEYEREMQLRLAAESAVETAAAKLERNANAYGDLPDAGETKEVNKDVGVIPTAEKIELHVFIETPRERVPFLTVGAAAIDESETRVPDGEKWLRAKIVRAWMEKKGDHYVWRRWY</sequence>
<organism evidence="2 3">
    <name type="scientific">Selenomonas timonae</name>
    <dbReference type="NCBI Taxonomy" id="2754044"/>
    <lineage>
        <taxon>Bacteria</taxon>
        <taxon>Bacillati</taxon>
        <taxon>Bacillota</taxon>
        <taxon>Negativicutes</taxon>
        <taxon>Selenomonadales</taxon>
        <taxon>Selenomonadaceae</taxon>
        <taxon>Selenomonas</taxon>
    </lineage>
</organism>